<dbReference type="InterPro" id="IPR006935">
    <property type="entry name" value="Helicase/UvrB_N"/>
</dbReference>
<dbReference type="RefSeq" id="WP_110461913.1">
    <property type="nucleotide sequence ID" value="NZ_QKMR01000009.1"/>
</dbReference>
<sequence>MKLKFDANLEYQEQAVSSVVDLFRGQAAVKAGFTAPADAGTTGMPGSENGFGNRLELGEMDILKNLRAVQLRNGLVQTKALNEEQYDFDIEMETGTGKTYVYLRTVFELNKNYGATC</sequence>
<evidence type="ECO:0000313" key="3">
    <source>
        <dbReference type="Proteomes" id="UP000248132"/>
    </source>
</evidence>
<gene>
    <name evidence="2" type="ORF">LY28_01882</name>
</gene>
<name>A0A318XMD4_9FIRM</name>
<accession>A0A318XMD4</accession>
<dbReference type="OrthoDB" id="1708027at2"/>
<feature type="domain" description="Helicase/UvrB N-terminal" evidence="1">
    <location>
        <begin position="11"/>
        <end position="113"/>
    </location>
</feature>
<protein>
    <submittedName>
        <fullName evidence="2">Type III restriction enzyme</fullName>
    </submittedName>
</protein>
<keyword evidence="3" id="KW-1185">Reference proteome</keyword>
<evidence type="ECO:0000259" key="1">
    <source>
        <dbReference type="Pfam" id="PF04851"/>
    </source>
</evidence>
<dbReference type="GO" id="GO:0005524">
    <property type="term" value="F:ATP binding"/>
    <property type="evidence" value="ECO:0007669"/>
    <property type="project" value="InterPro"/>
</dbReference>
<dbReference type="AlphaFoldDB" id="A0A318XMD4"/>
<dbReference type="GO" id="GO:0016787">
    <property type="term" value="F:hydrolase activity"/>
    <property type="evidence" value="ECO:0007669"/>
    <property type="project" value="InterPro"/>
</dbReference>
<dbReference type="Proteomes" id="UP000248132">
    <property type="component" value="Unassembled WGS sequence"/>
</dbReference>
<evidence type="ECO:0000313" key="2">
    <source>
        <dbReference type="EMBL" id="PYG87862.1"/>
    </source>
</evidence>
<proteinExistence type="predicted"/>
<reference evidence="2 3" key="1">
    <citation type="submission" date="2018-06" db="EMBL/GenBank/DDBJ databases">
        <title>Genomic Encyclopedia of Type Strains, Phase I: the one thousand microbial genomes (KMG-I) project.</title>
        <authorList>
            <person name="Kyrpides N."/>
        </authorList>
    </citation>
    <scope>NUCLEOTIDE SEQUENCE [LARGE SCALE GENOMIC DNA]</scope>
    <source>
        <strain evidence="2 3">DSM 19573</strain>
    </source>
</reference>
<dbReference type="EMBL" id="QKMR01000009">
    <property type="protein sequence ID" value="PYG87862.1"/>
    <property type="molecule type" value="Genomic_DNA"/>
</dbReference>
<comment type="caution">
    <text evidence="2">The sequence shown here is derived from an EMBL/GenBank/DDBJ whole genome shotgun (WGS) entry which is preliminary data.</text>
</comment>
<dbReference type="GO" id="GO:0003677">
    <property type="term" value="F:DNA binding"/>
    <property type="evidence" value="ECO:0007669"/>
    <property type="project" value="InterPro"/>
</dbReference>
<organism evidence="2 3">
    <name type="scientific">Ruminiclostridium sufflavum DSM 19573</name>
    <dbReference type="NCBI Taxonomy" id="1121337"/>
    <lineage>
        <taxon>Bacteria</taxon>
        <taxon>Bacillati</taxon>
        <taxon>Bacillota</taxon>
        <taxon>Clostridia</taxon>
        <taxon>Eubacteriales</taxon>
        <taxon>Oscillospiraceae</taxon>
        <taxon>Ruminiclostridium</taxon>
    </lineage>
</organism>
<dbReference type="Pfam" id="PF04851">
    <property type="entry name" value="ResIII"/>
    <property type="match status" value="1"/>
</dbReference>